<sequence>MAPAGLIRKLCEVGALVSGCHGKDGFRSRLQRIGIEIPLTQPTMPVTQRILENGFFVASLAQLVLITSLISHRGTDAASEGI</sequence>
<dbReference type="EMBL" id="BSDR01000001">
    <property type="protein sequence ID" value="GLI35202.1"/>
    <property type="molecule type" value="Genomic_DNA"/>
</dbReference>
<gene>
    <name evidence="1" type="ORF">DAMNIGENAA_26350</name>
</gene>
<keyword evidence="2" id="KW-1185">Reference proteome</keyword>
<dbReference type="AlphaFoldDB" id="A0A9W6L830"/>
<accession>A0A9W6L830</accession>
<proteinExistence type="predicted"/>
<evidence type="ECO:0000313" key="1">
    <source>
        <dbReference type="EMBL" id="GLI35202.1"/>
    </source>
</evidence>
<dbReference type="Proteomes" id="UP001144372">
    <property type="component" value="Unassembled WGS sequence"/>
</dbReference>
<evidence type="ECO:0000313" key="2">
    <source>
        <dbReference type="Proteomes" id="UP001144372"/>
    </source>
</evidence>
<protein>
    <submittedName>
        <fullName evidence="1">Uncharacterized protein</fullName>
    </submittedName>
</protein>
<name>A0A9W6L830_9BACT</name>
<comment type="caution">
    <text evidence="1">The sequence shown here is derived from an EMBL/GenBank/DDBJ whole genome shotgun (WGS) entry which is preliminary data.</text>
</comment>
<organism evidence="1 2">
    <name type="scientific">Desulforhabdus amnigena</name>
    <dbReference type="NCBI Taxonomy" id="40218"/>
    <lineage>
        <taxon>Bacteria</taxon>
        <taxon>Pseudomonadati</taxon>
        <taxon>Thermodesulfobacteriota</taxon>
        <taxon>Syntrophobacteria</taxon>
        <taxon>Syntrophobacterales</taxon>
        <taxon>Syntrophobacteraceae</taxon>
        <taxon>Desulforhabdus</taxon>
    </lineage>
</organism>
<reference evidence="1" key="1">
    <citation type="submission" date="2022-12" db="EMBL/GenBank/DDBJ databases">
        <title>Reference genome sequencing for broad-spectrum identification of bacterial and archaeal isolates by mass spectrometry.</title>
        <authorList>
            <person name="Sekiguchi Y."/>
            <person name="Tourlousse D.M."/>
        </authorList>
    </citation>
    <scope>NUCLEOTIDE SEQUENCE</scope>
    <source>
        <strain evidence="1">ASRB1</strain>
    </source>
</reference>